<sequence>MALIHSNFDFLNRPWWRPDYDDRVHQYFISNTTRLQQAILLSVNNEDELFWEGFMELHRERYLIECISAEGNVDIDDIKQLLKKSWFKLKKIQNLHDTINGIFPSIFFLNLPMDRFTPLLAQQLHQQVGNGLIDNAGRYRTRYVMAAQENYVYLAPNLIGDRMEELFRQCRVRFGVEELELDDAIKFGACFLSHFLYIHPFMNGNGSVARLLLSYLLSRFTVVPLSLYTGTRTRDIYLQCLRESRYHKSFMPNALATFILENVYTTSHNICAVMDINVPNNV</sequence>
<feature type="domain" description="Fido" evidence="2">
    <location>
        <begin position="116"/>
        <end position="261"/>
    </location>
</feature>
<evidence type="ECO:0000256" key="1">
    <source>
        <dbReference type="PIRSR" id="PIRSR640198-1"/>
    </source>
</evidence>
<accession>A0A9W4SRM8</accession>
<proteinExistence type="predicted"/>
<evidence type="ECO:0000313" key="4">
    <source>
        <dbReference type="Proteomes" id="UP001153678"/>
    </source>
</evidence>
<feature type="active site" evidence="1">
    <location>
        <position position="199"/>
    </location>
</feature>
<dbReference type="PANTHER" id="PTHR13504:SF38">
    <property type="entry name" value="FIDO DOMAIN-CONTAINING PROTEIN"/>
    <property type="match status" value="1"/>
</dbReference>
<dbReference type="InterPro" id="IPR040198">
    <property type="entry name" value="Fido_containing"/>
</dbReference>
<dbReference type="Pfam" id="PF02661">
    <property type="entry name" value="Fic"/>
    <property type="match status" value="1"/>
</dbReference>
<evidence type="ECO:0000259" key="2">
    <source>
        <dbReference type="PROSITE" id="PS51459"/>
    </source>
</evidence>
<name>A0A9W4SRM8_9GLOM</name>
<dbReference type="AlphaFoldDB" id="A0A9W4SRM8"/>
<reference evidence="3" key="1">
    <citation type="submission" date="2022-08" db="EMBL/GenBank/DDBJ databases">
        <authorList>
            <person name="Kallberg Y."/>
            <person name="Tangrot J."/>
            <person name="Rosling A."/>
        </authorList>
    </citation>
    <scope>NUCLEOTIDE SEQUENCE</scope>
    <source>
        <strain evidence="3">Wild A</strain>
    </source>
</reference>
<dbReference type="PANTHER" id="PTHR13504">
    <property type="entry name" value="FIDO DOMAIN-CONTAINING PROTEIN DDB_G0283145"/>
    <property type="match status" value="1"/>
</dbReference>
<dbReference type="EMBL" id="CAMKVN010001949">
    <property type="protein sequence ID" value="CAI2178921.1"/>
    <property type="molecule type" value="Genomic_DNA"/>
</dbReference>
<keyword evidence="4" id="KW-1185">Reference proteome</keyword>
<dbReference type="PROSITE" id="PS51459">
    <property type="entry name" value="FIDO"/>
    <property type="match status" value="1"/>
</dbReference>
<dbReference type="SUPFAM" id="SSF140931">
    <property type="entry name" value="Fic-like"/>
    <property type="match status" value="1"/>
</dbReference>
<dbReference type="InterPro" id="IPR036597">
    <property type="entry name" value="Fido-like_dom_sf"/>
</dbReference>
<evidence type="ECO:0000313" key="3">
    <source>
        <dbReference type="EMBL" id="CAI2178921.1"/>
    </source>
</evidence>
<dbReference type="Proteomes" id="UP001153678">
    <property type="component" value="Unassembled WGS sequence"/>
</dbReference>
<comment type="caution">
    <text evidence="3">The sequence shown here is derived from an EMBL/GenBank/DDBJ whole genome shotgun (WGS) entry which is preliminary data.</text>
</comment>
<dbReference type="OrthoDB" id="439046at2759"/>
<protein>
    <submittedName>
        <fullName evidence="3">10168_t:CDS:1</fullName>
    </submittedName>
</protein>
<gene>
    <name evidence="3" type="ORF">FWILDA_LOCUS8829</name>
</gene>
<organism evidence="3 4">
    <name type="scientific">Funneliformis geosporum</name>
    <dbReference type="NCBI Taxonomy" id="1117311"/>
    <lineage>
        <taxon>Eukaryota</taxon>
        <taxon>Fungi</taxon>
        <taxon>Fungi incertae sedis</taxon>
        <taxon>Mucoromycota</taxon>
        <taxon>Glomeromycotina</taxon>
        <taxon>Glomeromycetes</taxon>
        <taxon>Glomerales</taxon>
        <taxon>Glomeraceae</taxon>
        <taxon>Funneliformis</taxon>
    </lineage>
</organism>
<dbReference type="InterPro" id="IPR003812">
    <property type="entry name" value="Fido"/>
</dbReference>
<dbReference type="Gene3D" id="1.10.3290.10">
    <property type="entry name" value="Fido-like domain"/>
    <property type="match status" value="1"/>
</dbReference>